<evidence type="ECO:0000256" key="6">
    <source>
        <dbReference type="SAM" id="Coils"/>
    </source>
</evidence>
<evidence type="ECO:0000256" key="4">
    <source>
        <dbReference type="ARBA" id="ARBA00023175"/>
    </source>
</evidence>
<feature type="coiled-coil region" evidence="6">
    <location>
        <begin position="109"/>
        <end position="171"/>
    </location>
</feature>
<evidence type="ECO:0000313" key="10">
    <source>
        <dbReference type="Proteomes" id="UP001175227"/>
    </source>
</evidence>
<accession>A0AA39UDL0</accession>
<dbReference type="InterPro" id="IPR027417">
    <property type="entry name" value="P-loop_NTPase"/>
</dbReference>
<keyword evidence="4 5" id="KW-0505">Motor protein</keyword>
<dbReference type="GO" id="GO:0005524">
    <property type="term" value="F:ATP binding"/>
    <property type="evidence" value="ECO:0007669"/>
    <property type="project" value="UniProtKB-UniRule"/>
</dbReference>
<evidence type="ECO:0000256" key="7">
    <source>
        <dbReference type="SAM" id="MobiDB-lite"/>
    </source>
</evidence>
<gene>
    <name evidence="9" type="ORF">IW261DRAFT_1565302</name>
</gene>
<evidence type="ECO:0000256" key="2">
    <source>
        <dbReference type="ARBA" id="ARBA00022741"/>
    </source>
</evidence>
<dbReference type="GO" id="GO:0007018">
    <property type="term" value="P:microtubule-based movement"/>
    <property type="evidence" value="ECO:0007669"/>
    <property type="project" value="InterPro"/>
</dbReference>
<dbReference type="InterPro" id="IPR001752">
    <property type="entry name" value="Kinesin_motor_dom"/>
</dbReference>
<dbReference type="EMBL" id="JAUEPR010000014">
    <property type="protein sequence ID" value="KAK0478319.1"/>
    <property type="molecule type" value="Genomic_DNA"/>
</dbReference>
<dbReference type="AlphaFoldDB" id="A0AA39UDL0"/>
<comment type="caution">
    <text evidence="9">The sequence shown here is derived from an EMBL/GenBank/DDBJ whole genome shotgun (WGS) entry which is preliminary data.</text>
</comment>
<keyword evidence="6" id="KW-0175">Coiled coil</keyword>
<dbReference type="InterPro" id="IPR036961">
    <property type="entry name" value="Kinesin_motor_dom_sf"/>
</dbReference>
<dbReference type="GO" id="GO:0016787">
    <property type="term" value="F:hydrolase activity"/>
    <property type="evidence" value="ECO:0007669"/>
    <property type="project" value="UniProtKB-KW"/>
</dbReference>
<keyword evidence="10" id="KW-1185">Reference proteome</keyword>
<evidence type="ECO:0000313" key="9">
    <source>
        <dbReference type="EMBL" id="KAK0478319.1"/>
    </source>
</evidence>
<evidence type="ECO:0000256" key="3">
    <source>
        <dbReference type="ARBA" id="ARBA00022840"/>
    </source>
</evidence>
<dbReference type="Proteomes" id="UP001175227">
    <property type="component" value="Unassembled WGS sequence"/>
</dbReference>
<dbReference type="SUPFAM" id="SSF52540">
    <property type="entry name" value="P-loop containing nucleoside triphosphate hydrolases"/>
    <property type="match status" value="1"/>
</dbReference>
<organism evidence="9 10">
    <name type="scientific">Armillaria novae-zelandiae</name>
    <dbReference type="NCBI Taxonomy" id="153914"/>
    <lineage>
        <taxon>Eukaryota</taxon>
        <taxon>Fungi</taxon>
        <taxon>Dikarya</taxon>
        <taxon>Basidiomycota</taxon>
        <taxon>Agaricomycotina</taxon>
        <taxon>Agaricomycetes</taxon>
        <taxon>Agaricomycetidae</taxon>
        <taxon>Agaricales</taxon>
        <taxon>Marasmiineae</taxon>
        <taxon>Physalacriaceae</taxon>
        <taxon>Armillaria</taxon>
    </lineage>
</organism>
<dbReference type="PRINTS" id="PR00380">
    <property type="entry name" value="KINESINHEAVY"/>
</dbReference>
<keyword evidence="3 5" id="KW-0067">ATP-binding</keyword>
<keyword evidence="2 5" id="KW-0547">Nucleotide-binding</keyword>
<evidence type="ECO:0000256" key="5">
    <source>
        <dbReference type="PROSITE-ProRule" id="PRU00283"/>
    </source>
</evidence>
<comment type="similarity">
    <text evidence="5">Belongs to the TRAFAC class myosin-kinesin ATPase superfamily. Kinesin family.</text>
</comment>
<evidence type="ECO:0000259" key="8">
    <source>
        <dbReference type="PROSITE" id="PS50067"/>
    </source>
</evidence>
<name>A0AA39UDL0_9AGAR</name>
<dbReference type="PANTHER" id="PTHR47972:SF45">
    <property type="entry name" value="PROTEIN CLARET SEGREGATIONAL"/>
    <property type="match status" value="1"/>
</dbReference>
<feature type="region of interest" description="Disordered" evidence="7">
    <location>
        <begin position="1"/>
        <end position="64"/>
    </location>
</feature>
<dbReference type="SMART" id="SM00129">
    <property type="entry name" value="KISc"/>
    <property type="match status" value="1"/>
</dbReference>
<dbReference type="InterPro" id="IPR027640">
    <property type="entry name" value="Kinesin-like_fam"/>
</dbReference>
<keyword evidence="1" id="KW-0493">Microtubule</keyword>
<dbReference type="GO" id="GO:0008017">
    <property type="term" value="F:microtubule binding"/>
    <property type="evidence" value="ECO:0007669"/>
    <property type="project" value="InterPro"/>
</dbReference>
<dbReference type="PROSITE" id="PS50067">
    <property type="entry name" value="KINESIN_MOTOR_2"/>
    <property type="match status" value="1"/>
</dbReference>
<dbReference type="GO" id="GO:0003777">
    <property type="term" value="F:microtubule motor activity"/>
    <property type="evidence" value="ECO:0007669"/>
    <property type="project" value="InterPro"/>
</dbReference>
<dbReference type="Gene3D" id="3.40.850.10">
    <property type="entry name" value="Kinesin motor domain"/>
    <property type="match status" value="1"/>
</dbReference>
<dbReference type="Pfam" id="PF00225">
    <property type="entry name" value="Kinesin"/>
    <property type="match status" value="1"/>
</dbReference>
<dbReference type="PANTHER" id="PTHR47972">
    <property type="entry name" value="KINESIN-LIKE PROTEIN KLP-3"/>
    <property type="match status" value="1"/>
</dbReference>
<feature type="binding site" evidence="5">
    <location>
        <begin position="270"/>
        <end position="277"/>
    </location>
    <ligand>
        <name>ATP</name>
        <dbReference type="ChEBI" id="CHEBI:30616"/>
    </ligand>
</feature>
<keyword evidence="9" id="KW-0378">Hydrolase</keyword>
<protein>
    <submittedName>
        <fullName evidence="9">P-loop containing nucleoside triphosphate hydrolase protein</fullName>
    </submittedName>
</protein>
<sequence length="521" mass="57416">MASRLPRYRSSSPERTLMAPALKRKAQDQNDPPVRKIQKPLLKSSTSTAPKPLTKPRPPTLTAGTRATQISDLTKQLGEAKSQAREHLHALNLANDEIATLKRTHSMQVSELEYDIRKGQLQVEELDQDLQLARDRGQDMQQQLSNDAEAIAALRTKVEALKSEAIDAESVRRQLHNTIQELKGNIRVFCRVRPDPSLEIADVSYSKEKRDIVVTSTSESATGQQRKDVHSFTFDRVFEPHATQAEVFEEVSQLAQSCTDGYNVCIFAYGQTGSGKSFTMEGGQTEETAGMIPRAVDQVFRVTNDLKSRGWEYTLEGQFLEIYNETVNDLLASSSSANATSASSASSLQYNIKHDPQTRTTTSRRSVASTLMNEHSSRSHSVFRVKIEGVNETNGERCVGWLNLVDLAGSERLNVSFAGSVGPGAERLKETQNINKSLSSLGDVISALGEKGANGEKHVPYRNSKLTYLLQYSLSGSSKTLMILNLSPLAAHLNESLNSLRFATKVNNTTIGTAKSSKQSR</sequence>
<feature type="domain" description="Kinesin motor" evidence="8">
    <location>
        <begin position="185"/>
        <end position="509"/>
    </location>
</feature>
<evidence type="ECO:0000256" key="1">
    <source>
        <dbReference type="ARBA" id="ARBA00022701"/>
    </source>
</evidence>
<reference evidence="9" key="1">
    <citation type="submission" date="2023-06" db="EMBL/GenBank/DDBJ databases">
        <authorList>
            <consortium name="Lawrence Berkeley National Laboratory"/>
            <person name="Ahrendt S."/>
            <person name="Sahu N."/>
            <person name="Indic B."/>
            <person name="Wong-Bajracharya J."/>
            <person name="Merenyi Z."/>
            <person name="Ke H.-M."/>
            <person name="Monk M."/>
            <person name="Kocsube S."/>
            <person name="Drula E."/>
            <person name="Lipzen A."/>
            <person name="Balint B."/>
            <person name="Henrissat B."/>
            <person name="Andreopoulos B."/>
            <person name="Martin F.M."/>
            <person name="Harder C.B."/>
            <person name="Rigling D."/>
            <person name="Ford K.L."/>
            <person name="Foster G.D."/>
            <person name="Pangilinan J."/>
            <person name="Papanicolaou A."/>
            <person name="Barry K."/>
            <person name="LaButti K."/>
            <person name="Viragh M."/>
            <person name="Koriabine M."/>
            <person name="Yan M."/>
            <person name="Riley R."/>
            <person name="Champramary S."/>
            <person name="Plett K.L."/>
            <person name="Tsai I.J."/>
            <person name="Slot J."/>
            <person name="Sipos G."/>
            <person name="Plett J."/>
            <person name="Nagy L.G."/>
            <person name="Grigoriev I.V."/>
        </authorList>
    </citation>
    <scope>NUCLEOTIDE SEQUENCE</scope>
    <source>
        <strain evidence="9">ICMP 16352</strain>
    </source>
</reference>
<proteinExistence type="inferred from homology"/>
<dbReference type="GO" id="GO:0005874">
    <property type="term" value="C:microtubule"/>
    <property type="evidence" value="ECO:0007669"/>
    <property type="project" value="UniProtKB-KW"/>
</dbReference>